<feature type="region of interest" description="Disordered" evidence="8">
    <location>
        <begin position="13"/>
        <end position="145"/>
    </location>
</feature>
<dbReference type="PROSITE" id="PS51462">
    <property type="entry name" value="NUDIX"/>
    <property type="match status" value="1"/>
</dbReference>
<dbReference type="PANTHER" id="PTHR22769:SF56">
    <property type="entry name" value="8-OXO-DGDP PHOSPHATASE NUDT18"/>
    <property type="match status" value="1"/>
</dbReference>
<dbReference type="PROSITE" id="PS00893">
    <property type="entry name" value="NUDIX_BOX"/>
    <property type="match status" value="1"/>
</dbReference>
<dbReference type="GeneTree" id="ENSGT00390000002931"/>
<keyword evidence="7" id="KW-0464">Manganese</keyword>
<dbReference type="InterPro" id="IPR042970">
    <property type="entry name" value="NUDT18_NUDIX"/>
</dbReference>
<dbReference type="AlphaFoldDB" id="A0A663EA13"/>
<evidence type="ECO:0000256" key="8">
    <source>
        <dbReference type="SAM" id="MobiDB-lite"/>
    </source>
</evidence>
<name>A0A663EA13_AQUCH</name>
<evidence type="ECO:0000256" key="5">
    <source>
        <dbReference type="ARBA" id="ARBA00022801"/>
    </source>
</evidence>
<dbReference type="GO" id="GO:0044716">
    <property type="term" value="F:8-oxo-GDP phosphatase activity"/>
    <property type="evidence" value="ECO:0007669"/>
    <property type="project" value="TreeGrafter"/>
</dbReference>
<evidence type="ECO:0000259" key="9">
    <source>
        <dbReference type="PROSITE" id="PS51462"/>
    </source>
</evidence>
<feature type="compositionally biased region" description="Polar residues" evidence="8">
    <location>
        <begin position="120"/>
        <end position="135"/>
    </location>
</feature>
<dbReference type="GO" id="GO:0044715">
    <property type="term" value="F:8-oxo-dGDP phosphatase activity"/>
    <property type="evidence" value="ECO:0007669"/>
    <property type="project" value="TreeGrafter"/>
</dbReference>
<evidence type="ECO:0000313" key="11">
    <source>
        <dbReference type="Proteomes" id="UP000472275"/>
    </source>
</evidence>
<dbReference type="SUPFAM" id="SSF55811">
    <property type="entry name" value="Nudix"/>
    <property type="match status" value="1"/>
</dbReference>
<accession>A0A663EA13</accession>
<keyword evidence="6" id="KW-0460">Magnesium</keyword>
<evidence type="ECO:0000256" key="3">
    <source>
        <dbReference type="ARBA" id="ARBA00005582"/>
    </source>
</evidence>
<dbReference type="PRINTS" id="PR00502">
    <property type="entry name" value="NUDIXFAMILY"/>
</dbReference>
<evidence type="ECO:0000313" key="10">
    <source>
        <dbReference type="Ensembl" id="ENSACCP00020008804.1"/>
    </source>
</evidence>
<comment type="similarity">
    <text evidence="3">Belongs to the Nudix hydrolase family.</text>
</comment>
<reference evidence="10" key="1">
    <citation type="submission" date="2025-08" db="UniProtKB">
        <authorList>
            <consortium name="Ensembl"/>
        </authorList>
    </citation>
    <scope>IDENTIFICATION</scope>
</reference>
<feature type="domain" description="Nudix hydrolase" evidence="9">
    <location>
        <begin position="431"/>
        <end position="557"/>
    </location>
</feature>
<dbReference type="Ensembl" id="ENSACCT00020009187.1">
    <property type="protein sequence ID" value="ENSACCP00020008804.1"/>
    <property type="gene ID" value="ENSACCG00020005998.1"/>
</dbReference>
<evidence type="ECO:0000256" key="6">
    <source>
        <dbReference type="ARBA" id="ARBA00022842"/>
    </source>
</evidence>
<feature type="compositionally biased region" description="Pro residues" evidence="8">
    <location>
        <begin position="100"/>
        <end position="109"/>
    </location>
</feature>
<dbReference type="InterPro" id="IPR015797">
    <property type="entry name" value="NUDIX_hydrolase-like_dom_sf"/>
</dbReference>
<keyword evidence="11" id="KW-1185">Reference proteome</keyword>
<evidence type="ECO:0000256" key="7">
    <source>
        <dbReference type="ARBA" id="ARBA00023211"/>
    </source>
</evidence>
<dbReference type="CDD" id="cd04671">
    <property type="entry name" value="NUDIX_8DGDPP_Nudt18"/>
    <property type="match status" value="1"/>
</dbReference>
<comment type="cofactor">
    <cofactor evidence="1">
        <name>Mn(2+)</name>
        <dbReference type="ChEBI" id="CHEBI:29035"/>
    </cofactor>
</comment>
<dbReference type="InParanoid" id="A0A663EA13"/>
<organism evidence="10 11">
    <name type="scientific">Aquila chrysaetos chrysaetos</name>
    <dbReference type="NCBI Taxonomy" id="223781"/>
    <lineage>
        <taxon>Eukaryota</taxon>
        <taxon>Metazoa</taxon>
        <taxon>Chordata</taxon>
        <taxon>Craniata</taxon>
        <taxon>Vertebrata</taxon>
        <taxon>Euteleostomi</taxon>
        <taxon>Archelosauria</taxon>
        <taxon>Archosauria</taxon>
        <taxon>Dinosauria</taxon>
        <taxon>Saurischia</taxon>
        <taxon>Theropoda</taxon>
        <taxon>Coelurosauria</taxon>
        <taxon>Aves</taxon>
        <taxon>Neognathae</taxon>
        <taxon>Neoaves</taxon>
        <taxon>Telluraves</taxon>
        <taxon>Accipitrimorphae</taxon>
        <taxon>Accipitriformes</taxon>
        <taxon>Accipitridae</taxon>
        <taxon>Accipitrinae</taxon>
        <taxon>Aquila</taxon>
    </lineage>
</organism>
<dbReference type="InterPro" id="IPR020476">
    <property type="entry name" value="Nudix_hydrolase"/>
</dbReference>
<reference evidence="10" key="2">
    <citation type="submission" date="2025-09" db="UniProtKB">
        <authorList>
            <consortium name="Ensembl"/>
        </authorList>
    </citation>
    <scope>IDENTIFICATION</scope>
</reference>
<keyword evidence="4" id="KW-0479">Metal-binding</keyword>
<evidence type="ECO:0000256" key="2">
    <source>
        <dbReference type="ARBA" id="ARBA00001946"/>
    </source>
</evidence>
<feature type="compositionally biased region" description="Pro residues" evidence="8">
    <location>
        <begin position="55"/>
        <end position="71"/>
    </location>
</feature>
<keyword evidence="5" id="KW-0378">Hydrolase</keyword>
<comment type="cofactor">
    <cofactor evidence="2">
        <name>Mg(2+)</name>
        <dbReference type="ChEBI" id="CHEBI:18420"/>
    </cofactor>
</comment>
<dbReference type="Pfam" id="PF00293">
    <property type="entry name" value="NUDIX"/>
    <property type="match status" value="1"/>
</dbReference>
<feature type="region of interest" description="Disordered" evidence="8">
    <location>
        <begin position="291"/>
        <end position="360"/>
    </location>
</feature>
<evidence type="ECO:0000256" key="4">
    <source>
        <dbReference type="ARBA" id="ARBA00022723"/>
    </source>
</evidence>
<feature type="compositionally biased region" description="Pro residues" evidence="8">
    <location>
        <begin position="22"/>
        <end position="37"/>
    </location>
</feature>
<proteinExistence type="inferred from homology"/>
<sequence>TQALLCCCSSRRTLQPRSPFSRCPPQPGTPVPSPAPRPRTLQPSSPFPHRALQPSSPPCSPGSPPPFPPCAPFSEQPFPGSALQSSTPWPPRPADSSPRSSPPCTPLPGEPFSYPGPGIPQSSRPVLPSVPQSSRPFPPSVPQSSKPFPPYLLQSSKPFTYFSFPCILQSSQPFPYRSPPRIPKSSELFPYSPLYALQSSQPFPYCAPPCLPQSSKPLHYRSPPRLPKPSDPFPYYFPSYALQSSQPFPSCAPLGVPQSSRPFPYCTPPCIAKATELFPCYVPPPAQQILPLLHPPPRPPVQQALPLQHPAGTGRPLPSLHLPVHPAIAGPPPSPPPPAQPAPGLPVPPPARLGGALPTPKPRYPLSGCLRALLPPPPFPIQPEGPPPHPGPMGEAPVPELDAVLGGSGWDVGASFEGPPPPTGPIRLGRNACYVVLAVLFNEEDRVLLVQEAKPECRGRWYLPAGRMEPGESIVAAMRREVKEETGLECEPLTLLALEERGPAWIRFAFLARPTGGTLKTLEEADAESLQAAWWAGDPCALPLRALDILPLLDLAARYRRGPPHPPTLPRELPCALLCLRLLVAFANDAGDLWVLLGTAGTPHLPVVACGMSPAELRGGLRLPVLRLLRDCLPPDPRPGPLGLLGLQHRAGGPGGADGICFNVLLSIPPGSPGAAAPPEPCGPAFRWWHVEEESLRGQILQRLHTVGTVPIRS</sequence>
<feature type="compositionally biased region" description="Pro residues" evidence="8">
    <location>
        <begin position="329"/>
        <end position="351"/>
    </location>
</feature>
<dbReference type="GO" id="GO:0046872">
    <property type="term" value="F:metal ion binding"/>
    <property type="evidence" value="ECO:0007669"/>
    <property type="project" value="UniProtKB-KW"/>
</dbReference>
<dbReference type="Gene3D" id="3.90.79.10">
    <property type="entry name" value="Nucleoside Triphosphate Pyrophosphohydrolase"/>
    <property type="match status" value="1"/>
</dbReference>
<protein>
    <submittedName>
        <fullName evidence="10">Nudix hydrolase 18</fullName>
    </submittedName>
</protein>
<evidence type="ECO:0000256" key="1">
    <source>
        <dbReference type="ARBA" id="ARBA00001936"/>
    </source>
</evidence>
<dbReference type="InterPro" id="IPR000086">
    <property type="entry name" value="NUDIX_hydrolase_dom"/>
</dbReference>
<dbReference type="InterPro" id="IPR020084">
    <property type="entry name" value="NUDIX_hydrolase_CS"/>
</dbReference>
<dbReference type="Proteomes" id="UP000472275">
    <property type="component" value="Chromosome 13"/>
</dbReference>
<dbReference type="PANTHER" id="PTHR22769">
    <property type="entry name" value="MUTT/NUDIX HYDROLASE"/>
    <property type="match status" value="1"/>
</dbReference>